<sequence length="149" mass="16357">MESVENILKLAQARAAQSGLSYAGALTPQEAYTLVSQDREAVLVDVRSRAELELVGRVPMATHIEWAFYPGMVANTAFAEQLQTQVDPSRTVIFMCRTGGRSHNAALLAQQLGYSKAYNMSEGFEGEANALKQRTLINGWKHAGLPWTN</sequence>
<dbReference type="InterPro" id="IPR036873">
    <property type="entry name" value="Rhodanese-like_dom_sf"/>
</dbReference>
<protein>
    <submittedName>
        <fullName evidence="2">Rhodanese-like domain-containing protein</fullName>
    </submittedName>
</protein>
<dbReference type="CDD" id="cd01522">
    <property type="entry name" value="RHOD_1"/>
    <property type="match status" value="1"/>
</dbReference>
<proteinExistence type="predicted"/>
<dbReference type="GO" id="GO:0004792">
    <property type="term" value="F:thiosulfate-cyanide sulfurtransferase activity"/>
    <property type="evidence" value="ECO:0007669"/>
    <property type="project" value="TreeGrafter"/>
</dbReference>
<evidence type="ECO:0000313" key="2">
    <source>
        <dbReference type="EMBL" id="QDC45146.1"/>
    </source>
</evidence>
<gene>
    <name evidence="2" type="ORF">FIU01_11880</name>
</gene>
<keyword evidence="3" id="KW-1185">Reference proteome</keyword>
<name>A0A5B8CVN1_9PROT</name>
<dbReference type="SMART" id="SM00450">
    <property type="entry name" value="RHOD"/>
    <property type="match status" value="1"/>
</dbReference>
<dbReference type="Pfam" id="PF00581">
    <property type="entry name" value="Rhodanese"/>
    <property type="match status" value="1"/>
</dbReference>
<dbReference type="OrthoDB" id="9815890at2"/>
<dbReference type="Proteomes" id="UP000311008">
    <property type="component" value="Chromosome"/>
</dbReference>
<reference evidence="3" key="1">
    <citation type="journal article" date="2019" name="ISME J.">
        <title>Evolution in action: habitat transition from sediment to the pelagial leads to genome streamlining in Methylophilaceae.</title>
        <authorList>
            <person name="Salcher M."/>
            <person name="Schaefle D."/>
            <person name="Kaspar M."/>
            <person name="Neuenschwander S.M."/>
            <person name="Ghai R."/>
        </authorList>
    </citation>
    <scope>NUCLEOTIDE SEQUENCE [LARGE SCALE GENOMIC DNA]</scope>
    <source>
        <strain evidence="3">MMS-M-51</strain>
    </source>
</reference>
<feature type="domain" description="Rhodanese" evidence="1">
    <location>
        <begin position="37"/>
        <end position="149"/>
    </location>
</feature>
<dbReference type="PROSITE" id="PS50206">
    <property type="entry name" value="RHODANESE_3"/>
    <property type="match status" value="1"/>
</dbReference>
<dbReference type="AlphaFoldDB" id="A0A5B8CVN1"/>
<accession>A0A5B8CVN1</accession>
<dbReference type="SUPFAM" id="SSF52821">
    <property type="entry name" value="Rhodanese/Cell cycle control phosphatase"/>
    <property type="match status" value="1"/>
</dbReference>
<dbReference type="EMBL" id="CP040946">
    <property type="protein sequence ID" value="QDC45146.1"/>
    <property type="molecule type" value="Genomic_DNA"/>
</dbReference>
<dbReference type="RefSeq" id="WP_140004470.1">
    <property type="nucleotide sequence ID" value="NZ_CP040946.1"/>
</dbReference>
<evidence type="ECO:0000313" key="3">
    <source>
        <dbReference type="Proteomes" id="UP000311008"/>
    </source>
</evidence>
<dbReference type="PANTHER" id="PTHR44086:SF10">
    <property type="entry name" value="THIOSULFATE SULFURTRANSFERASE_RHODANESE-LIKE DOMAIN-CONTAINING PROTEIN 3"/>
    <property type="match status" value="1"/>
</dbReference>
<dbReference type="KEGG" id="mmec:FIU01_11880"/>
<dbReference type="PANTHER" id="PTHR44086">
    <property type="entry name" value="THIOSULFATE SULFURTRANSFERASE RDL2, MITOCHONDRIAL-RELATED"/>
    <property type="match status" value="1"/>
</dbReference>
<dbReference type="Gene3D" id="3.40.250.10">
    <property type="entry name" value="Rhodanese-like domain"/>
    <property type="match status" value="1"/>
</dbReference>
<dbReference type="InterPro" id="IPR001763">
    <property type="entry name" value="Rhodanese-like_dom"/>
</dbReference>
<organism evidence="2 3">
    <name type="scientific">Methylophilus medardicus</name>
    <dbReference type="NCBI Taxonomy" id="2588534"/>
    <lineage>
        <taxon>Bacteria</taxon>
        <taxon>Pseudomonadati</taxon>
        <taxon>Pseudomonadota</taxon>
        <taxon>Betaproteobacteria</taxon>
        <taxon>Nitrosomonadales</taxon>
        <taxon>Methylophilaceae</taxon>
        <taxon>Methylophilus</taxon>
    </lineage>
</organism>
<evidence type="ECO:0000259" key="1">
    <source>
        <dbReference type="PROSITE" id="PS50206"/>
    </source>
</evidence>